<protein>
    <submittedName>
        <fullName evidence="1">Unannotated protein</fullName>
    </submittedName>
</protein>
<accession>A0A6J7GNW0</accession>
<organism evidence="1">
    <name type="scientific">freshwater metagenome</name>
    <dbReference type="NCBI Taxonomy" id="449393"/>
    <lineage>
        <taxon>unclassified sequences</taxon>
        <taxon>metagenomes</taxon>
        <taxon>ecological metagenomes</taxon>
    </lineage>
</organism>
<sequence length="50" mass="5467">MNEPVLPFWVIVKLLDMATVVLSASKGLKITEPEIMMPIEPRGASVVVSE</sequence>
<reference evidence="1" key="1">
    <citation type="submission" date="2020-05" db="EMBL/GenBank/DDBJ databases">
        <authorList>
            <person name="Chiriac C."/>
            <person name="Salcher M."/>
            <person name="Ghai R."/>
            <person name="Kavagutti S V."/>
        </authorList>
    </citation>
    <scope>NUCLEOTIDE SEQUENCE</scope>
</reference>
<name>A0A6J7GNW0_9ZZZZ</name>
<dbReference type="AlphaFoldDB" id="A0A6J7GNW0"/>
<gene>
    <name evidence="1" type="ORF">UFOPK3516_01410</name>
</gene>
<proteinExistence type="predicted"/>
<dbReference type="EMBL" id="CAFBMB010000150">
    <property type="protein sequence ID" value="CAB4909582.1"/>
    <property type="molecule type" value="Genomic_DNA"/>
</dbReference>
<evidence type="ECO:0000313" key="1">
    <source>
        <dbReference type="EMBL" id="CAB4909582.1"/>
    </source>
</evidence>